<feature type="transmembrane region" description="Helical" evidence="1">
    <location>
        <begin position="170"/>
        <end position="192"/>
    </location>
</feature>
<dbReference type="InterPro" id="IPR008875">
    <property type="entry name" value="TraX"/>
</dbReference>
<dbReference type="AlphaFoldDB" id="A0A6L4WYQ4"/>
<sequence>MTSFSLKVLACIFMLIDHVAEFVPGMPVQMHWIGRLAAPIFLFLVGWSCEFTHDRTRYLRRLYVAGVCMAIVQGVLGISNNVFTSLFQVALIVSLLSREEAHERARGIAAYLLYETVLTLVLWYAIAPLDVPDVVLRVAVAATGSILGLEGGFFYVMLGVALWAARDRKILLSAVFVGLVVLFSLAMSSYSARVLFALSRHRNPIVAAVGDQMFMLLDILGIPRFAMGRSIWTLNYQWMMAFALPFLLAYNRRRGPGIKWFFYAFYPVHIVALYGLGQLATMPVGA</sequence>
<keyword evidence="1" id="KW-1133">Transmembrane helix</keyword>
<feature type="transmembrane region" description="Helical" evidence="1">
    <location>
        <begin position="138"/>
        <end position="164"/>
    </location>
</feature>
<feature type="transmembrane region" description="Helical" evidence="1">
    <location>
        <begin position="260"/>
        <end position="280"/>
    </location>
</feature>
<proteinExistence type="predicted"/>
<reference evidence="2 5" key="2">
    <citation type="submission" date="2019-10" db="EMBL/GenBank/DDBJ databases">
        <title>Characterization of the phylogenetic diversity of two novel species belonging to the genus Bifidobacterium: Bifidobacterium cebidarum sp. nov. and Bifidobacterium leontopitheci sp. nov.</title>
        <authorList>
            <person name="Lugli G.A."/>
            <person name="Duranti S."/>
            <person name="Milani C."/>
            <person name="Turroni F."/>
            <person name="Ventura M."/>
        </authorList>
    </citation>
    <scope>NUCLEOTIDE SEQUENCE [LARGE SCALE GENOMIC DNA]</scope>
    <source>
        <strain evidence="2 5">DSM 100688</strain>
    </source>
</reference>
<evidence type="ECO:0000313" key="4">
    <source>
        <dbReference type="Proteomes" id="UP000469943"/>
    </source>
</evidence>
<name>A0A6L4WYQ4_9BIFI</name>
<feature type="transmembrane region" description="Helical" evidence="1">
    <location>
        <begin position="108"/>
        <end position="126"/>
    </location>
</feature>
<gene>
    <name evidence="2" type="ORF">DSM100688_1510</name>
    <name evidence="3" type="ORF">GFD24_08015</name>
</gene>
<dbReference type="Proteomes" id="UP000469943">
    <property type="component" value="Unassembled WGS sequence"/>
</dbReference>
<reference evidence="3 4" key="1">
    <citation type="submission" date="2019-10" db="EMBL/GenBank/DDBJ databases">
        <title>Bifidobacterium from non-human primates.</title>
        <authorList>
            <person name="Modesto M."/>
        </authorList>
    </citation>
    <scope>NUCLEOTIDE SEQUENCE [LARGE SCALE GENOMIC DNA]</scope>
    <source>
        <strain evidence="3 4">TREM</strain>
    </source>
</reference>
<accession>A0A6L4WYQ4</accession>
<dbReference type="EMBL" id="WBSM01000008">
    <property type="protein sequence ID" value="KAB8287423.1"/>
    <property type="molecule type" value="Genomic_DNA"/>
</dbReference>
<evidence type="ECO:0000313" key="3">
    <source>
        <dbReference type="EMBL" id="NEG72143.1"/>
    </source>
</evidence>
<dbReference type="OrthoDB" id="81897at2"/>
<evidence type="ECO:0000256" key="1">
    <source>
        <dbReference type="SAM" id="Phobius"/>
    </source>
</evidence>
<keyword evidence="5" id="KW-1185">Reference proteome</keyword>
<protein>
    <submittedName>
        <fullName evidence="2">TraX protein</fullName>
    </submittedName>
</protein>
<evidence type="ECO:0000313" key="2">
    <source>
        <dbReference type="EMBL" id="KAB8287423.1"/>
    </source>
</evidence>
<feature type="transmembrane region" description="Helical" evidence="1">
    <location>
        <begin position="32"/>
        <end position="51"/>
    </location>
</feature>
<keyword evidence="1" id="KW-0812">Transmembrane</keyword>
<comment type="caution">
    <text evidence="2">The sequence shown here is derived from an EMBL/GenBank/DDBJ whole genome shotgun (WGS) entry which is preliminary data.</text>
</comment>
<dbReference type="RefSeq" id="WP_152358538.1">
    <property type="nucleotide sequence ID" value="NZ_WBSM01000008.1"/>
</dbReference>
<keyword evidence="1" id="KW-0472">Membrane</keyword>
<feature type="transmembrane region" description="Helical" evidence="1">
    <location>
        <begin position="231"/>
        <end position="248"/>
    </location>
</feature>
<dbReference type="EMBL" id="WHZX01000006">
    <property type="protein sequence ID" value="NEG72143.1"/>
    <property type="molecule type" value="Genomic_DNA"/>
</dbReference>
<dbReference type="Proteomes" id="UP000482084">
    <property type="component" value="Unassembled WGS sequence"/>
</dbReference>
<evidence type="ECO:0000313" key="5">
    <source>
        <dbReference type="Proteomes" id="UP000482084"/>
    </source>
</evidence>
<dbReference type="Pfam" id="PF05857">
    <property type="entry name" value="TraX"/>
    <property type="match status" value="1"/>
</dbReference>
<organism evidence="2 5">
    <name type="scientific">Bifidobacterium ramosum</name>
    <dbReference type="NCBI Taxonomy" id="1798158"/>
    <lineage>
        <taxon>Bacteria</taxon>
        <taxon>Bacillati</taxon>
        <taxon>Actinomycetota</taxon>
        <taxon>Actinomycetes</taxon>
        <taxon>Bifidobacteriales</taxon>
        <taxon>Bifidobacteriaceae</taxon>
        <taxon>Bifidobacterium</taxon>
    </lineage>
</organism>